<dbReference type="AlphaFoldDB" id="A0A9D4V953"/>
<name>A0A9D4V953_ADICA</name>
<reference evidence="1" key="1">
    <citation type="submission" date="2021-01" db="EMBL/GenBank/DDBJ databases">
        <title>Adiantum capillus-veneris genome.</title>
        <authorList>
            <person name="Fang Y."/>
            <person name="Liao Q."/>
        </authorList>
    </citation>
    <scope>NUCLEOTIDE SEQUENCE</scope>
    <source>
        <strain evidence="1">H3</strain>
        <tissue evidence="1">Leaf</tissue>
    </source>
</reference>
<comment type="caution">
    <text evidence="1">The sequence shown here is derived from an EMBL/GenBank/DDBJ whole genome shotgun (WGS) entry which is preliminary data.</text>
</comment>
<accession>A0A9D4V953</accession>
<dbReference type="EMBL" id="JABFUD020000003">
    <property type="protein sequence ID" value="KAI5081928.1"/>
    <property type="molecule type" value="Genomic_DNA"/>
</dbReference>
<sequence>MDKVLPASQPGHFNEMLYVDGPPLSVGNTFIVTYHEDIPHYNFVKCRWDEMNHEEHHFKCTLIDGGALNKHFSHLAYTLNILPDKLSEGFYLNANGMQASTLILWKESHDCGF</sequence>
<dbReference type="InterPro" id="IPR023393">
    <property type="entry name" value="START-like_dom_sf"/>
</dbReference>
<proteinExistence type="predicted"/>
<dbReference type="Proteomes" id="UP000886520">
    <property type="component" value="Chromosome 2"/>
</dbReference>
<organism evidence="1 2">
    <name type="scientific">Adiantum capillus-veneris</name>
    <name type="common">Maidenhair fern</name>
    <dbReference type="NCBI Taxonomy" id="13818"/>
    <lineage>
        <taxon>Eukaryota</taxon>
        <taxon>Viridiplantae</taxon>
        <taxon>Streptophyta</taxon>
        <taxon>Embryophyta</taxon>
        <taxon>Tracheophyta</taxon>
        <taxon>Polypodiopsida</taxon>
        <taxon>Polypodiidae</taxon>
        <taxon>Polypodiales</taxon>
        <taxon>Pteridineae</taxon>
        <taxon>Pteridaceae</taxon>
        <taxon>Vittarioideae</taxon>
        <taxon>Adiantum</taxon>
    </lineage>
</organism>
<protein>
    <submittedName>
        <fullName evidence="1">Uncharacterized protein</fullName>
    </submittedName>
</protein>
<dbReference type="SUPFAM" id="SSF55961">
    <property type="entry name" value="Bet v1-like"/>
    <property type="match status" value="1"/>
</dbReference>
<gene>
    <name evidence="1" type="ORF">GOP47_0001671</name>
</gene>
<evidence type="ECO:0000313" key="1">
    <source>
        <dbReference type="EMBL" id="KAI5081928.1"/>
    </source>
</evidence>
<keyword evidence="2" id="KW-1185">Reference proteome</keyword>
<evidence type="ECO:0000313" key="2">
    <source>
        <dbReference type="Proteomes" id="UP000886520"/>
    </source>
</evidence>
<dbReference type="Gene3D" id="3.30.530.20">
    <property type="match status" value="1"/>
</dbReference>
<dbReference type="OrthoDB" id="1500546at2759"/>